<organism evidence="3 4">
    <name type="scientific">Zymoseptoria tritici ST99CH_1E4</name>
    <dbReference type="NCBI Taxonomy" id="1276532"/>
    <lineage>
        <taxon>Eukaryota</taxon>
        <taxon>Fungi</taxon>
        <taxon>Dikarya</taxon>
        <taxon>Ascomycota</taxon>
        <taxon>Pezizomycotina</taxon>
        <taxon>Dothideomycetes</taxon>
        <taxon>Dothideomycetidae</taxon>
        <taxon>Mycosphaerellales</taxon>
        <taxon>Mycosphaerellaceae</taxon>
        <taxon>Zymoseptoria</taxon>
    </lineage>
</organism>
<name>A0A2H1H9R4_ZYMTR</name>
<dbReference type="Pfam" id="PF03810">
    <property type="entry name" value="IBN_N"/>
    <property type="match status" value="1"/>
</dbReference>
<feature type="compositionally biased region" description="Low complexity" evidence="1">
    <location>
        <begin position="107"/>
        <end position="119"/>
    </location>
</feature>
<dbReference type="GO" id="GO:0006886">
    <property type="term" value="P:intracellular protein transport"/>
    <property type="evidence" value="ECO:0007669"/>
    <property type="project" value="InterPro"/>
</dbReference>
<dbReference type="EMBL" id="LT854270">
    <property type="protein sequence ID" value="SMR62581.1"/>
    <property type="molecule type" value="Genomic_DNA"/>
</dbReference>
<feature type="compositionally biased region" description="Low complexity" evidence="1">
    <location>
        <begin position="82"/>
        <end position="95"/>
    </location>
</feature>
<dbReference type="InterPro" id="IPR016024">
    <property type="entry name" value="ARM-type_fold"/>
</dbReference>
<evidence type="ECO:0000256" key="1">
    <source>
        <dbReference type="SAM" id="MobiDB-lite"/>
    </source>
</evidence>
<feature type="compositionally biased region" description="Low complexity" evidence="1">
    <location>
        <begin position="33"/>
        <end position="51"/>
    </location>
</feature>
<reference evidence="4" key="1">
    <citation type="submission" date="2017-05" db="EMBL/GenBank/DDBJ databases">
        <authorList>
            <person name="Song R."/>
            <person name="Chenine A.L."/>
            <person name="Ruprecht R.M."/>
        </authorList>
    </citation>
    <scope>NUCLEOTIDE SEQUENCE [LARGE SCALE GENOMIC DNA]</scope>
</reference>
<evidence type="ECO:0000313" key="4">
    <source>
        <dbReference type="Proteomes" id="UP000245764"/>
    </source>
</evidence>
<dbReference type="AlphaFoldDB" id="A0A2H1H9R4"/>
<proteinExistence type="predicted"/>
<sequence>MPDKEAETTVAALTRILDRATESIATFYDPGKRSPQSRTSQQPSSQQTSLQQLVPAQLPPALFLAMNFSSSRGMMKKKSDARSAPPRALSARRFAPPTPPARRPTKSSFSPPASSSPPNRRARPAKADCPGSAAAHFPFGQDVVEKGRVWALFGGDCAGDEFGVTLTTDYGVFAIEVPGEANPLTESSIVRTLQPASSSNQNQIQSGTKQLQQWEKSQKYYCHLQSAYLDPRLPAEVRYLASIQLKNGIDLGFIAGGEELGVVVGKDEKSGLGLLVRWRIERMMTRRRGSK</sequence>
<accession>A0A2H1H9R4</accession>
<dbReference type="GO" id="GO:0005634">
    <property type="term" value="C:nucleus"/>
    <property type="evidence" value="ECO:0007669"/>
    <property type="project" value="UniProtKB-ARBA"/>
</dbReference>
<gene>
    <name evidence="3" type="ORF">ZT1E4_G11897</name>
</gene>
<dbReference type="InterPro" id="IPR001494">
    <property type="entry name" value="Importin-beta_N"/>
</dbReference>
<evidence type="ECO:0000313" key="3">
    <source>
        <dbReference type="EMBL" id="SMR62581.1"/>
    </source>
</evidence>
<dbReference type="PROSITE" id="PS50166">
    <property type="entry name" value="IMPORTIN_B_NT"/>
    <property type="match status" value="1"/>
</dbReference>
<dbReference type="SUPFAM" id="SSF48371">
    <property type="entry name" value="ARM repeat"/>
    <property type="match status" value="1"/>
</dbReference>
<feature type="region of interest" description="Disordered" evidence="1">
    <location>
        <begin position="21"/>
        <end position="51"/>
    </location>
</feature>
<dbReference type="InterPro" id="IPR011989">
    <property type="entry name" value="ARM-like"/>
</dbReference>
<dbReference type="GO" id="GO:0031267">
    <property type="term" value="F:small GTPase binding"/>
    <property type="evidence" value="ECO:0007669"/>
    <property type="project" value="InterPro"/>
</dbReference>
<dbReference type="Gene3D" id="1.25.10.10">
    <property type="entry name" value="Leucine-rich Repeat Variant"/>
    <property type="match status" value="1"/>
</dbReference>
<protein>
    <recommendedName>
        <fullName evidence="2">Importin N-terminal domain-containing protein</fullName>
    </recommendedName>
</protein>
<evidence type="ECO:0000259" key="2">
    <source>
        <dbReference type="PROSITE" id="PS50166"/>
    </source>
</evidence>
<dbReference type="Proteomes" id="UP000245764">
    <property type="component" value="Chromosome 18"/>
</dbReference>
<feature type="region of interest" description="Disordered" evidence="1">
    <location>
        <begin position="73"/>
        <end position="130"/>
    </location>
</feature>
<feature type="domain" description="Importin N-terminal" evidence="2">
    <location>
        <begin position="207"/>
        <end position="272"/>
    </location>
</feature>